<evidence type="ECO:0000313" key="3">
    <source>
        <dbReference type="Proteomes" id="UP000607653"/>
    </source>
</evidence>
<dbReference type="Proteomes" id="UP000607653">
    <property type="component" value="Unassembled WGS sequence"/>
</dbReference>
<protein>
    <submittedName>
        <fullName evidence="2">Uncharacterized protein</fullName>
    </submittedName>
</protein>
<evidence type="ECO:0000313" key="2">
    <source>
        <dbReference type="EMBL" id="DAD24588.1"/>
    </source>
</evidence>
<dbReference type="AlphaFoldDB" id="A0A822Y4Q9"/>
<organism evidence="2 3">
    <name type="scientific">Nelumbo nucifera</name>
    <name type="common">Sacred lotus</name>
    <dbReference type="NCBI Taxonomy" id="4432"/>
    <lineage>
        <taxon>Eukaryota</taxon>
        <taxon>Viridiplantae</taxon>
        <taxon>Streptophyta</taxon>
        <taxon>Embryophyta</taxon>
        <taxon>Tracheophyta</taxon>
        <taxon>Spermatophyta</taxon>
        <taxon>Magnoliopsida</taxon>
        <taxon>Proteales</taxon>
        <taxon>Nelumbonaceae</taxon>
        <taxon>Nelumbo</taxon>
    </lineage>
</organism>
<reference evidence="2 3" key="1">
    <citation type="journal article" date="2020" name="Mol. Biol. Evol.">
        <title>Distinct Expression and Methylation Patterns for Genes with Different Fates following a Single Whole-Genome Duplication in Flowering Plants.</title>
        <authorList>
            <person name="Shi T."/>
            <person name="Rahmani R.S."/>
            <person name="Gugger P.F."/>
            <person name="Wang M."/>
            <person name="Li H."/>
            <person name="Zhang Y."/>
            <person name="Li Z."/>
            <person name="Wang Q."/>
            <person name="Van de Peer Y."/>
            <person name="Marchal K."/>
            <person name="Chen J."/>
        </authorList>
    </citation>
    <scope>NUCLEOTIDE SEQUENCE [LARGE SCALE GENOMIC DNA]</scope>
    <source>
        <tissue evidence="2">Leaf</tissue>
    </source>
</reference>
<feature type="compositionally biased region" description="Basic residues" evidence="1">
    <location>
        <begin position="39"/>
        <end position="53"/>
    </location>
</feature>
<evidence type="ECO:0000256" key="1">
    <source>
        <dbReference type="SAM" id="MobiDB-lite"/>
    </source>
</evidence>
<accession>A0A822Y4Q9</accession>
<dbReference type="EMBL" id="DUZY01000001">
    <property type="protein sequence ID" value="DAD24588.1"/>
    <property type="molecule type" value="Genomic_DNA"/>
</dbReference>
<feature type="compositionally biased region" description="Polar residues" evidence="1">
    <location>
        <begin position="25"/>
        <end position="35"/>
    </location>
</feature>
<comment type="caution">
    <text evidence="2">The sequence shown here is derived from an EMBL/GenBank/DDBJ whole genome shotgun (WGS) entry which is preliminary data.</text>
</comment>
<sequence length="85" mass="10244">MRKPRHQAHFCTKNIIQDSFHYPENISNTSHSPPDTHTKGKKKKEKLKKRKKVRKDEKLTTLVCDMKLFQGKLEFPGYWYDRDRV</sequence>
<keyword evidence="3" id="KW-1185">Reference proteome</keyword>
<feature type="region of interest" description="Disordered" evidence="1">
    <location>
        <begin position="22"/>
        <end position="54"/>
    </location>
</feature>
<proteinExistence type="predicted"/>
<name>A0A822Y4Q9_NELNU</name>
<gene>
    <name evidence="2" type="ORF">HUJ06_026051</name>
</gene>